<proteinExistence type="predicted"/>
<name>A0A4R6FWN0_9SPHN</name>
<reference evidence="1 2" key="1">
    <citation type="submission" date="2019-03" db="EMBL/GenBank/DDBJ databases">
        <title>Genomic Encyclopedia of Type Strains, Phase IV (KMG-IV): sequencing the most valuable type-strain genomes for metagenomic binning, comparative biology and taxonomic classification.</title>
        <authorList>
            <person name="Goeker M."/>
        </authorList>
    </citation>
    <scope>NUCLEOTIDE SEQUENCE [LARGE SCALE GENOMIC DNA]</scope>
    <source>
        <strain evidence="1 2">DSM 25059</strain>
    </source>
</reference>
<keyword evidence="2" id="KW-1185">Reference proteome</keyword>
<dbReference type="EMBL" id="SNWD01000002">
    <property type="protein sequence ID" value="TDN85720.1"/>
    <property type="molecule type" value="Genomic_DNA"/>
</dbReference>
<protein>
    <submittedName>
        <fullName evidence="1">Uncharacterized protein</fullName>
    </submittedName>
</protein>
<organism evidence="1 2">
    <name type="scientific">Stakelama pacifica</name>
    <dbReference type="NCBI Taxonomy" id="517720"/>
    <lineage>
        <taxon>Bacteria</taxon>
        <taxon>Pseudomonadati</taxon>
        <taxon>Pseudomonadota</taxon>
        <taxon>Alphaproteobacteria</taxon>
        <taxon>Sphingomonadales</taxon>
        <taxon>Sphingomonadaceae</taxon>
        <taxon>Stakelama</taxon>
    </lineage>
</organism>
<dbReference type="AlphaFoldDB" id="A0A4R6FWN0"/>
<sequence>MRREGSSVNTQPLAAFRFLWERSDKDIKEKRI</sequence>
<evidence type="ECO:0000313" key="2">
    <source>
        <dbReference type="Proteomes" id="UP000295493"/>
    </source>
</evidence>
<accession>A0A4R6FWN0</accession>
<comment type="caution">
    <text evidence="1">The sequence shown here is derived from an EMBL/GenBank/DDBJ whole genome shotgun (WGS) entry which is preliminary data.</text>
</comment>
<gene>
    <name evidence="1" type="ORF">EV664_102430</name>
</gene>
<evidence type="ECO:0000313" key="1">
    <source>
        <dbReference type="EMBL" id="TDN85720.1"/>
    </source>
</evidence>
<dbReference type="Proteomes" id="UP000295493">
    <property type="component" value="Unassembled WGS sequence"/>
</dbReference>